<evidence type="ECO:0000313" key="1">
    <source>
        <dbReference type="EMBL" id="HBP29178.1"/>
    </source>
</evidence>
<dbReference type="GO" id="GO:0003677">
    <property type="term" value="F:DNA binding"/>
    <property type="evidence" value="ECO:0007669"/>
    <property type="project" value="InterPro"/>
</dbReference>
<sequence>MKYPFMLTPDGPGFMVTFPDIPEAISYGETKAQAIDLAYDCLITALDFYFDDMRRVPTPSATKAGQHIVDLPASVAIKVELLNEMVRQHVKQADLARLMKVSPTQVNRMVNLRQATKVDTIDQAFKKLGKSLAFHVV</sequence>
<organism evidence="1 2">
    <name type="scientific">Advenella kashmirensis</name>
    <dbReference type="NCBI Taxonomy" id="310575"/>
    <lineage>
        <taxon>Bacteria</taxon>
        <taxon>Pseudomonadati</taxon>
        <taxon>Pseudomonadota</taxon>
        <taxon>Betaproteobacteria</taxon>
        <taxon>Burkholderiales</taxon>
        <taxon>Alcaligenaceae</taxon>
    </lineage>
</organism>
<name>A0A356LEH7_9BURK</name>
<dbReference type="EMBL" id="DOEK01000016">
    <property type="protein sequence ID" value="HBP29178.1"/>
    <property type="molecule type" value="Genomic_DNA"/>
</dbReference>
<proteinExistence type="predicted"/>
<reference evidence="1 2" key="1">
    <citation type="journal article" date="2018" name="Nat. Biotechnol.">
        <title>A standardized bacterial taxonomy based on genome phylogeny substantially revises the tree of life.</title>
        <authorList>
            <person name="Parks D.H."/>
            <person name="Chuvochina M."/>
            <person name="Waite D.W."/>
            <person name="Rinke C."/>
            <person name="Skarshewski A."/>
            <person name="Chaumeil P.A."/>
            <person name="Hugenholtz P."/>
        </authorList>
    </citation>
    <scope>NUCLEOTIDE SEQUENCE [LARGE SCALE GENOMIC DNA]</scope>
    <source>
        <strain evidence="1">UBA10707</strain>
    </source>
</reference>
<dbReference type="InterPro" id="IPR001387">
    <property type="entry name" value="Cro/C1-type_HTH"/>
</dbReference>
<accession>A0A356LEH7</accession>
<comment type="caution">
    <text evidence="1">The sequence shown here is derived from an EMBL/GenBank/DDBJ whole genome shotgun (WGS) entry which is preliminary data.</text>
</comment>
<protein>
    <submittedName>
        <fullName evidence="1">Antitoxin</fullName>
    </submittedName>
</protein>
<dbReference type="CDD" id="cd00093">
    <property type="entry name" value="HTH_XRE"/>
    <property type="match status" value="1"/>
</dbReference>
<dbReference type="SUPFAM" id="SSF47413">
    <property type="entry name" value="lambda repressor-like DNA-binding domains"/>
    <property type="match status" value="1"/>
</dbReference>
<dbReference type="InterPro" id="IPR010982">
    <property type="entry name" value="Lambda_DNA-bd_dom_sf"/>
</dbReference>
<dbReference type="AlphaFoldDB" id="A0A356LEH7"/>
<dbReference type="Gene3D" id="3.30.160.250">
    <property type="match status" value="1"/>
</dbReference>
<evidence type="ECO:0000313" key="2">
    <source>
        <dbReference type="Proteomes" id="UP000264036"/>
    </source>
</evidence>
<dbReference type="InterPro" id="IPR035069">
    <property type="entry name" value="TTHA1013/TTHA0281-like"/>
</dbReference>
<gene>
    <name evidence="1" type="ORF">DD666_07160</name>
</gene>
<dbReference type="Proteomes" id="UP000264036">
    <property type="component" value="Unassembled WGS sequence"/>
</dbReference>
<dbReference type="SUPFAM" id="SSF143100">
    <property type="entry name" value="TTHA1013/TTHA0281-like"/>
    <property type="match status" value="1"/>
</dbReference>